<accession>A0A837DDS4</accession>
<organism evidence="1 2">
    <name type="scientific">Saccharomonospora viridis</name>
    <dbReference type="NCBI Taxonomy" id="1852"/>
    <lineage>
        <taxon>Bacteria</taxon>
        <taxon>Bacillati</taxon>
        <taxon>Actinomycetota</taxon>
        <taxon>Actinomycetes</taxon>
        <taxon>Pseudonocardiales</taxon>
        <taxon>Pseudonocardiaceae</taxon>
        <taxon>Saccharomonospora</taxon>
    </lineage>
</organism>
<dbReference type="Proteomes" id="UP000030848">
    <property type="component" value="Unassembled WGS sequence"/>
</dbReference>
<proteinExistence type="predicted"/>
<evidence type="ECO:0000313" key="2">
    <source>
        <dbReference type="Proteomes" id="UP000030848"/>
    </source>
</evidence>
<protein>
    <submittedName>
        <fullName evidence="1">Uncharacterized protein</fullName>
    </submittedName>
</protein>
<sequence>MLEHMFEAVVVGSSTGADRRRVFDVPARGSAARRTSAVRIGRS</sequence>
<dbReference type="AlphaFoldDB" id="A0A837DDS4"/>
<evidence type="ECO:0000313" key="1">
    <source>
        <dbReference type="EMBL" id="KHF45727.1"/>
    </source>
</evidence>
<comment type="caution">
    <text evidence="1">The sequence shown here is derived from an EMBL/GenBank/DDBJ whole genome shotgun (WGS) entry which is preliminary data.</text>
</comment>
<dbReference type="EMBL" id="JRZE01000001">
    <property type="protein sequence ID" value="KHF45727.1"/>
    <property type="molecule type" value="Genomic_DNA"/>
</dbReference>
<reference evidence="1 2" key="1">
    <citation type="submission" date="2014-10" db="EMBL/GenBank/DDBJ databases">
        <title>Genome sequence of Micropolyspora internatus JCM3315.</title>
        <authorList>
            <person name="Shin S.-K."/>
            <person name="Yi H."/>
        </authorList>
    </citation>
    <scope>NUCLEOTIDE SEQUENCE [LARGE SCALE GENOMIC DNA]</scope>
    <source>
        <strain evidence="1 2">JCM 3315</strain>
    </source>
</reference>
<gene>
    <name evidence="1" type="ORF">MINT15_00280</name>
</gene>
<name>A0A837DDS4_9PSEU</name>